<dbReference type="Proteomes" id="UP001597448">
    <property type="component" value="Unassembled WGS sequence"/>
</dbReference>
<dbReference type="EMBL" id="JBHUKY010000011">
    <property type="protein sequence ID" value="MFD2408974.1"/>
    <property type="molecule type" value="Genomic_DNA"/>
</dbReference>
<comment type="caution">
    <text evidence="2">The sequence shown here is derived from an EMBL/GenBank/DDBJ whole genome shotgun (WGS) entry which is preliminary data.</text>
</comment>
<sequence length="319" mass="34192">MKKHVVLSAAIALLMGLQAGLSAPAGAAGSASSRTGTSGAAAGAKTAGSGAAALSHAEAVYKGALPLLSSGNLPGAIAYMKTKLYAVTPYQATVLTLKLENLHKALLPSWEKKFSSSDVQRKLLTVYRGGVSMAKLAESTENAALRALLQSAGESGYKLDTAEGTFYPVIDYAAYSQYKPYVTEDISSYISIMAAESDLPPSKDNGLIIAWGEVADRALTQEQFIQTYPKSNRVQAVKKLYTQYAVNTFYGQNNTPLFHYDNSEMDLEAQKAYTSILAKNSSTSAFLQKLDGFMKLMKSNGYLLDDAAEQYLKTEVPQL</sequence>
<accession>A0ABW5F311</accession>
<evidence type="ECO:0000313" key="2">
    <source>
        <dbReference type="EMBL" id="MFD2408974.1"/>
    </source>
</evidence>
<feature type="signal peptide" evidence="1">
    <location>
        <begin position="1"/>
        <end position="27"/>
    </location>
</feature>
<organism evidence="2 3">
    <name type="scientific">Paenibacillus rhizoplanae</name>
    <dbReference type="NCBI Taxonomy" id="1917181"/>
    <lineage>
        <taxon>Bacteria</taxon>
        <taxon>Bacillati</taxon>
        <taxon>Bacillota</taxon>
        <taxon>Bacilli</taxon>
        <taxon>Bacillales</taxon>
        <taxon>Paenibacillaceae</taxon>
        <taxon>Paenibacillus</taxon>
    </lineage>
</organism>
<feature type="chain" id="PRO_5047266496" evidence="1">
    <location>
        <begin position="28"/>
        <end position="319"/>
    </location>
</feature>
<protein>
    <submittedName>
        <fullName evidence="2">Uncharacterized protein</fullName>
    </submittedName>
</protein>
<proteinExistence type="predicted"/>
<name>A0ABW5F311_9BACL</name>
<reference evidence="3" key="1">
    <citation type="journal article" date="2019" name="Int. J. Syst. Evol. Microbiol.">
        <title>The Global Catalogue of Microorganisms (GCM) 10K type strain sequencing project: providing services to taxonomists for standard genome sequencing and annotation.</title>
        <authorList>
            <consortium name="The Broad Institute Genomics Platform"/>
            <consortium name="The Broad Institute Genome Sequencing Center for Infectious Disease"/>
            <person name="Wu L."/>
            <person name="Ma J."/>
        </authorList>
    </citation>
    <scope>NUCLEOTIDE SEQUENCE [LARGE SCALE GENOMIC DNA]</scope>
    <source>
        <strain evidence="3">CCM 8725</strain>
    </source>
</reference>
<dbReference type="RefSeq" id="WP_209992040.1">
    <property type="nucleotide sequence ID" value="NZ_JBHUKY010000011.1"/>
</dbReference>
<evidence type="ECO:0000313" key="3">
    <source>
        <dbReference type="Proteomes" id="UP001597448"/>
    </source>
</evidence>
<keyword evidence="3" id="KW-1185">Reference proteome</keyword>
<evidence type="ECO:0000256" key="1">
    <source>
        <dbReference type="SAM" id="SignalP"/>
    </source>
</evidence>
<gene>
    <name evidence="2" type="ORF">ACFSX3_03790</name>
</gene>
<keyword evidence="1" id="KW-0732">Signal</keyword>